<keyword evidence="8" id="KW-1185">Reference proteome</keyword>
<evidence type="ECO:0000313" key="8">
    <source>
        <dbReference type="Proteomes" id="UP001549204"/>
    </source>
</evidence>
<evidence type="ECO:0000256" key="1">
    <source>
        <dbReference type="ARBA" id="ARBA00007957"/>
    </source>
</evidence>
<keyword evidence="2" id="KW-0678">Repressor</keyword>
<protein>
    <submittedName>
        <fullName evidence="7">Fur family zinc uptake transcriptional regulator</fullName>
    </submittedName>
</protein>
<evidence type="ECO:0000256" key="4">
    <source>
        <dbReference type="ARBA" id="ARBA00023015"/>
    </source>
</evidence>
<dbReference type="Proteomes" id="UP001549204">
    <property type="component" value="Unassembled WGS sequence"/>
</dbReference>
<evidence type="ECO:0000256" key="6">
    <source>
        <dbReference type="ARBA" id="ARBA00023163"/>
    </source>
</evidence>
<evidence type="ECO:0000256" key="5">
    <source>
        <dbReference type="ARBA" id="ARBA00023125"/>
    </source>
</evidence>
<evidence type="ECO:0000256" key="2">
    <source>
        <dbReference type="ARBA" id="ARBA00022491"/>
    </source>
</evidence>
<evidence type="ECO:0000256" key="3">
    <source>
        <dbReference type="ARBA" id="ARBA00022833"/>
    </source>
</evidence>
<comment type="caution">
    <text evidence="7">The sequence shown here is derived from an EMBL/GenBank/DDBJ whole genome shotgun (WGS) entry which is preliminary data.</text>
</comment>
<dbReference type="InterPro" id="IPR043135">
    <property type="entry name" value="Fur_C"/>
</dbReference>
<keyword evidence="6" id="KW-0804">Transcription</keyword>
<accession>A0ABV2GSY0</accession>
<dbReference type="SUPFAM" id="SSF46785">
    <property type="entry name" value="Winged helix' DNA-binding domain"/>
    <property type="match status" value="1"/>
</dbReference>
<keyword evidence="3" id="KW-0862">Zinc</keyword>
<dbReference type="InterPro" id="IPR002481">
    <property type="entry name" value="FUR"/>
</dbReference>
<comment type="similarity">
    <text evidence="1">Belongs to the Fur family.</text>
</comment>
<organism evidence="7 8">
    <name type="scientific">Mesorhizobium robiniae</name>
    <dbReference type="NCBI Taxonomy" id="559315"/>
    <lineage>
        <taxon>Bacteria</taxon>
        <taxon>Pseudomonadati</taxon>
        <taxon>Pseudomonadota</taxon>
        <taxon>Alphaproteobacteria</taxon>
        <taxon>Hyphomicrobiales</taxon>
        <taxon>Phyllobacteriaceae</taxon>
        <taxon>Mesorhizobium</taxon>
    </lineage>
</organism>
<dbReference type="Gene3D" id="1.10.10.10">
    <property type="entry name" value="Winged helix-like DNA-binding domain superfamily/Winged helix DNA-binding domain"/>
    <property type="match status" value="1"/>
</dbReference>
<dbReference type="EMBL" id="JBEPMC010000008">
    <property type="protein sequence ID" value="MET3581398.1"/>
    <property type="molecule type" value="Genomic_DNA"/>
</dbReference>
<dbReference type="InterPro" id="IPR036388">
    <property type="entry name" value="WH-like_DNA-bd_sf"/>
</dbReference>
<evidence type="ECO:0000313" key="7">
    <source>
        <dbReference type="EMBL" id="MET3581398.1"/>
    </source>
</evidence>
<keyword evidence="5" id="KW-0238">DNA-binding</keyword>
<dbReference type="PANTHER" id="PTHR33202:SF6">
    <property type="entry name" value="ZINC UPTAKE REGULATION PROTEIN"/>
    <property type="match status" value="1"/>
</dbReference>
<gene>
    <name evidence="7" type="ORF">ABID19_004449</name>
</gene>
<dbReference type="Pfam" id="PF01475">
    <property type="entry name" value="FUR"/>
    <property type="match status" value="1"/>
</dbReference>
<dbReference type="Gene3D" id="3.30.1490.190">
    <property type="match status" value="1"/>
</dbReference>
<keyword evidence="4" id="KW-0805">Transcription regulation</keyword>
<dbReference type="PANTHER" id="PTHR33202">
    <property type="entry name" value="ZINC UPTAKE REGULATION PROTEIN"/>
    <property type="match status" value="1"/>
</dbReference>
<proteinExistence type="inferred from homology"/>
<name>A0ABV2GSY0_9HYPH</name>
<sequence length="143" mass="15974">MVAIVLETAWNTKEQRMPGRNQQLVLDALMRSERPMGAYELLGLLRQEGLRSPLQIYRALDRLIEEGLVHRIESLSAFALCVHSQCSTRGRAAFAICASCGRASEVHDPALERVLRRLARRQGFRTKSVTVELSGLCEVCAHG</sequence>
<reference evidence="7 8" key="1">
    <citation type="submission" date="2024-06" db="EMBL/GenBank/DDBJ databases">
        <title>Genomic Encyclopedia of Type Strains, Phase IV (KMG-IV): sequencing the most valuable type-strain genomes for metagenomic binning, comparative biology and taxonomic classification.</title>
        <authorList>
            <person name="Goeker M."/>
        </authorList>
    </citation>
    <scope>NUCLEOTIDE SEQUENCE [LARGE SCALE GENOMIC DNA]</scope>
    <source>
        <strain evidence="7 8">DSM 100022</strain>
    </source>
</reference>
<dbReference type="InterPro" id="IPR036390">
    <property type="entry name" value="WH_DNA-bd_sf"/>
</dbReference>